<protein>
    <recommendedName>
        <fullName evidence="5">Spindle pole body component</fullName>
    </recommendedName>
</protein>
<dbReference type="GO" id="GO:0000278">
    <property type="term" value="P:mitotic cell cycle"/>
    <property type="evidence" value="ECO:0007669"/>
    <property type="project" value="TreeGrafter"/>
</dbReference>
<evidence type="ECO:0000256" key="4">
    <source>
        <dbReference type="ARBA" id="ARBA00023212"/>
    </source>
</evidence>
<dbReference type="InterPro" id="IPR007259">
    <property type="entry name" value="GCP"/>
</dbReference>
<feature type="domain" description="Gamma tubulin complex component C-terminal" evidence="6">
    <location>
        <begin position="393"/>
        <end position="666"/>
    </location>
</feature>
<dbReference type="GO" id="GO:0000930">
    <property type="term" value="C:gamma-tubulin complex"/>
    <property type="evidence" value="ECO:0007669"/>
    <property type="project" value="TreeGrafter"/>
</dbReference>
<dbReference type="OrthoDB" id="66546at2759"/>
<dbReference type="GO" id="GO:0005874">
    <property type="term" value="C:microtubule"/>
    <property type="evidence" value="ECO:0007669"/>
    <property type="project" value="UniProtKB-KW"/>
</dbReference>
<comment type="caution">
    <text evidence="8">The sequence shown here is derived from an EMBL/GenBank/DDBJ whole genome shotgun (WGS) entry which is preliminary data.</text>
</comment>
<dbReference type="GO" id="GO:0031122">
    <property type="term" value="P:cytoplasmic microtubule organization"/>
    <property type="evidence" value="ECO:0007669"/>
    <property type="project" value="TreeGrafter"/>
</dbReference>
<dbReference type="Pfam" id="PF04130">
    <property type="entry name" value="GCP_C_terminal"/>
    <property type="match status" value="1"/>
</dbReference>
<evidence type="ECO:0000313" key="9">
    <source>
        <dbReference type="Proteomes" id="UP000308730"/>
    </source>
</evidence>
<dbReference type="EMBL" id="SGPM01000180">
    <property type="protein sequence ID" value="THH28411.1"/>
    <property type="molecule type" value="Genomic_DNA"/>
</dbReference>
<dbReference type="InterPro" id="IPR042241">
    <property type="entry name" value="GCP_C_sf"/>
</dbReference>
<comment type="similarity">
    <text evidence="1 5">Belongs to the TUBGCP family.</text>
</comment>
<keyword evidence="4 5" id="KW-0206">Cytoskeleton</keyword>
<dbReference type="InterPro" id="IPR040457">
    <property type="entry name" value="GCP_C"/>
</dbReference>
<dbReference type="Pfam" id="PF17681">
    <property type="entry name" value="GCP_N_terminal"/>
    <property type="match status" value="1"/>
</dbReference>
<reference evidence="8 9" key="1">
    <citation type="submission" date="2019-02" db="EMBL/GenBank/DDBJ databases">
        <title>Genome sequencing of the rare red list fungi Antrodiella citrinella (Flaviporus citrinellus).</title>
        <authorList>
            <person name="Buettner E."/>
            <person name="Kellner H."/>
        </authorList>
    </citation>
    <scope>NUCLEOTIDE SEQUENCE [LARGE SCALE GENOMIC DNA]</scope>
    <source>
        <strain evidence="8 9">DSM 108506</strain>
    </source>
</reference>
<accession>A0A4S4MTA5</accession>
<dbReference type="PANTHER" id="PTHR19302">
    <property type="entry name" value="GAMMA TUBULIN COMPLEX PROTEIN"/>
    <property type="match status" value="1"/>
</dbReference>
<organism evidence="8 9">
    <name type="scientific">Antrodiella citrinella</name>
    <dbReference type="NCBI Taxonomy" id="2447956"/>
    <lineage>
        <taxon>Eukaryota</taxon>
        <taxon>Fungi</taxon>
        <taxon>Dikarya</taxon>
        <taxon>Basidiomycota</taxon>
        <taxon>Agaricomycotina</taxon>
        <taxon>Agaricomycetes</taxon>
        <taxon>Polyporales</taxon>
        <taxon>Steccherinaceae</taxon>
        <taxon>Antrodiella</taxon>
    </lineage>
</organism>
<proteinExistence type="inferred from homology"/>
<evidence type="ECO:0000259" key="6">
    <source>
        <dbReference type="Pfam" id="PF04130"/>
    </source>
</evidence>
<evidence type="ECO:0000256" key="3">
    <source>
        <dbReference type="ARBA" id="ARBA00022701"/>
    </source>
</evidence>
<keyword evidence="9" id="KW-1185">Reference proteome</keyword>
<sequence length="752" mass="83486">MGLQGRRNTMLAWTNLGDRPFTFVPAPDAPGVLHLTRSALSSVLNSFAHTATVVEHLRKFAAAVYDSSLHGQSQTIPSVRLTRNQYRSSRTLEAFAEAVDSQLRRFDTWCATREEQICKAGGGVCPTIVSFLSLEVAMRNEFSETFVVIRELLLGITRRATRSSDVLEEFWTLPDLPQRMSPSNLTALLLDSLLLNVIEHASMGDTVTSRNLMTVFGASAEPLWKMIGKWVGDGMPVHDLSGPTDAHTQTVDDEFFIEDNELPLLDPDFWSDGFVLRDAEDDGGGASSLVAVPLFLQYAAEHVLSAGKAVGLLRALGMTTVFERTGGSVLTPNWPPFSSLLSADTTCSPDHGASSPYVGSVDDFSRLVYDELVSPCRSAQDRMTQVLVDDCDLWHHLSAMEDLLLMRRGDAISNLVDILFARMDSPQPWTDFHFLNSAFRDVIEMGRTSWVDPSLVRFSHRGHNGKAISRTVRAIEGLLIEYAVPFPLTYMFGPRAMQVYSSVFVFILQIRRAKHTLERILVRSAIGSVSHAGNDLKVFYAMRSKLSWFVNALLNFVSTNVLHTQLVSFHSALRDAGSLDDMITLHREHLAKIEGRCLLHANTSALHRAVTSVLDMCLHFSECFVAYAGDTTLDISKQSLIHVKRHRSKRQKRQRRNVIGFSLSLLEENSSSSESEPDEDSMEVPETSFSLNATSAIDFAEESFHVRLDKMSGELDALVRFVRRGVESLAGGTGEAAPAFGIFAFALEDWDR</sequence>
<dbReference type="GO" id="GO:0051321">
    <property type="term" value="P:meiotic cell cycle"/>
    <property type="evidence" value="ECO:0007669"/>
    <property type="project" value="TreeGrafter"/>
</dbReference>
<dbReference type="GO" id="GO:0051011">
    <property type="term" value="F:microtubule minus-end binding"/>
    <property type="evidence" value="ECO:0007669"/>
    <property type="project" value="TreeGrafter"/>
</dbReference>
<dbReference type="Proteomes" id="UP000308730">
    <property type="component" value="Unassembled WGS sequence"/>
</dbReference>
<evidence type="ECO:0000256" key="2">
    <source>
        <dbReference type="ARBA" id="ARBA00022490"/>
    </source>
</evidence>
<keyword evidence="3 5" id="KW-0493">Microtubule</keyword>
<dbReference type="InterPro" id="IPR041470">
    <property type="entry name" value="GCP_N"/>
</dbReference>
<dbReference type="Gene3D" id="1.20.120.1900">
    <property type="entry name" value="Gamma-tubulin complex, C-terminal domain"/>
    <property type="match status" value="1"/>
</dbReference>
<dbReference type="AlphaFoldDB" id="A0A4S4MTA5"/>
<evidence type="ECO:0000256" key="5">
    <source>
        <dbReference type="RuleBase" id="RU363050"/>
    </source>
</evidence>
<gene>
    <name evidence="8" type="ORF">EUX98_g5770</name>
</gene>
<dbReference type="GO" id="GO:0000922">
    <property type="term" value="C:spindle pole"/>
    <property type="evidence" value="ECO:0007669"/>
    <property type="project" value="InterPro"/>
</dbReference>
<keyword evidence="2 5" id="KW-0963">Cytoplasm</keyword>
<dbReference type="GO" id="GO:0005816">
    <property type="term" value="C:spindle pole body"/>
    <property type="evidence" value="ECO:0007669"/>
    <property type="project" value="UniProtKB-ARBA"/>
</dbReference>
<feature type="domain" description="Gamma tubulin complex component protein N-terminal" evidence="7">
    <location>
        <begin position="3"/>
        <end position="329"/>
    </location>
</feature>
<evidence type="ECO:0000259" key="7">
    <source>
        <dbReference type="Pfam" id="PF17681"/>
    </source>
</evidence>
<dbReference type="PANTHER" id="PTHR19302:SF33">
    <property type="entry name" value="GAMMA-TUBULIN COMPLEX COMPONENT 5"/>
    <property type="match status" value="1"/>
</dbReference>
<evidence type="ECO:0000256" key="1">
    <source>
        <dbReference type="ARBA" id="ARBA00010337"/>
    </source>
</evidence>
<name>A0A4S4MTA5_9APHY</name>
<evidence type="ECO:0000313" key="8">
    <source>
        <dbReference type="EMBL" id="THH28411.1"/>
    </source>
</evidence>
<dbReference type="GO" id="GO:0043015">
    <property type="term" value="F:gamma-tubulin binding"/>
    <property type="evidence" value="ECO:0007669"/>
    <property type="project" value="InterPro"/>
</dbReference>
<dbReference type="GO" id="GO:0051225">
    <property type="term" value="P:spindle assembly"/>
    <property type="evidence" value="ECO:0007669"/>
    <property type="project" value="TreeGrafter"/>
</dbReference>
<comment type="subcellular location">
    <subcellularLocation>
        <location evidence="5">Cytoplasm</location>
        <location evidence="5">Cytoskeleton</location>
        <location evidence="5">Microtubule organizing center</location>
    </subcellularLocation>
</comment>
<dbReference type="GO" id="GO:0007020">
    <property type="term" value="P:microtubule nucleation"/>
    <property type="evidence" value="ECO:0007669"/>
    <property type="project" value="InterPro"/>
</dbReference>